<dbReference type="Gene3D" id="2.40.30.170">
    <property type="match status" value="1"/>
</dbReference>
<keyword evidence="6" id="KW-1185">Reference proteome</keyword>
<dbReference type="RefSeq" id="WP_113951117.1">
    <property type="nucleotide sequence ID" value="NZ_QNQU01000023.1"/>
</dbReference>
<dbReference type="GO" id="GO:0060003">
    <property type="term" value="P:copper ion export"/>
    <property type="evidence" value="ECO:0007669"/>
    <property type="project" value="TreeGrafter"/>
</dbReference>
<proteinExistence type="inferred from homology"/>
<evidence type="ECO:0000256" key="1">
    <source>
        <dbReference type="ARBA" id="ARBA00009477"/>
    </source>
</evidence>
<dbReference type="Proteomes" id="UP000252081">
    <property type="component" value="Unassembled WGS sequence"/>
</dbReference>
<dbReference type="GO" id="GO:0015679">
    <property type="term" value="P:plasma membrane copper ion transport"/>
    <property type="evidence" value="ECO:0007669"/>
    <property type="project" value="TreeGrafter"/>
</dbReference>
<gene>
    <name evidence="5" type="ORF">DRW42_22470</name>
</gene>
<organism evidence="5 6">
    <name type="scientific">Pedobacter miscanthi</name>
    <dbReference type="NCBI Taxonomy" id="2259170"/>
    <lineage>
        <taxon>Bacteria</taxon>
        <taxon>Pseudomonadati</taxon>
        <taxon>Bacteroidota</taxon>
        <taxon>Sphingobacteriia</taxon>
        <taxon>Sphingobacteriales</taxon>
        <taxon>Sphingobacteriaceae</taxon>
        <taxon>Pedobacter</taxon>
    </lineage>
</organism>
<comment type="similarity">
    <text evidence="1">Belongs to the membrane fusion protein (MFP) (TC 8.A.1) family.</text>
</comment>
<evidence type="ECO:0000313" key="6">
    <source>
        <dbReference type="Proteomes" id="UP000252081"/>
    </source>
</evidence>
<dbReference type="InterPro" id="IPR051909">
    <property type="entry name" value="MFP_Cation_Efflux"/>
</dbReference>
<dbReference type="PANTHER" id="PTHR30097">
    <property type="entry name" value="CATION EFFLUX SYSTEM PROTEIN CUSB"/>
    <property type="match status" value="1"/>
</dbReference>
<dbReference type="NCBIfam" id="TIGR01730">
    <property type="entry name" value="RND_mfp"/>
    <property type="match status" value="1"/>
</dbReference>
<evidence type="ECO:0000259" key="4">
    <source>
        <dbReference type="Pfam" id="PF25954"/>
    </source>
</evidence>
<dbReference type="OrthoDB" id="9814657at2"/>
<accession>A0A366KPZ1</accession>
<dbReference type="Pfam" id="PF25954">
    <property type="entry name" value="Beta-barrel_RND_2"/>
    <property type="match status" value="1"/>
</dbReference>
<dbReference type="InterPro" id="IPR058625">
    <property type="entry name" value="MdtA-like_BSH"/>
</dbReference>
<evidence type="ECO:0000313" key="5">
    <source>
        <dbReference type="EMBL" id="RBQ03343.1"/>
    </source>
</evidence>
<name>A0A366KPZ1_9SPHI</name>
<dbReference type="InterPro" id="IPR058792">
    <property type="entry name" value="Beta-barrel_RND_2"/>
</dbReference>
<protein>
    <submittedName>
        <fullName evidence="5">Efflux transporter periplasmic adaptor subunit</fullName>
    </submittedName>
</protein>
<dbReference type="AlphaFoldDB" id="A0A366KPZ1"/>
<dbReference type="Gene3D" id="2.40.50.100">
    <property type="match status" value="1"/>
</dbReference>
<reference evidence="5 6" key="1">
    <citation type="submission" date="2018-07" db="EMBL/GenBank/DDBJ databases">
        <title>A draft genome of a endophytic bacteria, a new species of Pedobacter.</title>
        <authorList>
            <person name="Zhang Z.D."/>
            <person name="Chen Z.J."/>
        </authorList>
    </citation>
    <scope>NUCLEOTIDE SEQUENCE [LARGE SCALE GENOMIC DNA]</scope>
    <source>
        <strain evidence="5 6">RS10</strain>
    </source>
</reference>
<dbReference type="Pfam" id="PF25917">
    <property type="entry name" value="BSH_RND"/>
    <property type="match status" value="1"/>
</dbReference>
<dbReference type="GO" id="GO:0022857">
    <property type="term" value="F:transmembrane transporter activity"/>
    <property type="evidence" value="ECO:0007669"/>
    <property type="project" value="InterPro"/>
</dbReference>
<dbReference type="GO" id="GO:0016020">
    <property type="term" value="C:membrane"/>
    <property type="evidence" value="ECO:0007669"/>
    <property type="project" value="InterPro"/>
</dbReference>
<feature type="domain" description="Multidrug resistance protein MdtA-like barrel-sandwich hybrid" evidence="3">
    <location>
        <begin position="84"/>
        <end position="219"/>
    </location>
</feature>
<dbReference type="GO" id="GO:0030313">
    <property type="term" value="C:cell envelope"/>
    <property type="evidence" value="ECO:0007669"/>
    <property type="project" value="TreeGrafter"/>
</dbReference>
<dbReference type="InterPro" id="IPR006143">
    <property type="entry name" value="RND_pump_MFP"/>
</dbReference>
<sequence>MKHKLISGLILMAVLAACSSSDKNEKEIPAEKTVQVNADEVQLSAAQVKNAGIVVGQPETKSMHNTINVNGVVDVPPENTYSVSVPMGGYIKKMMLIPGMMVKKGAVLAIVEDQQYIQLQQDYLTAKNRLKFASADYIRQKGLNQTKATSDKIFQQTESDFNNQKVLVKSLAEKLRLIDINPNVLNEDNISRSIRIYAPISGYVTKVNTNAGKYVNSSDILFELISPGALHANLTIFEKDAVNLKVGQKIVCSTSANPDKKYLAKIHLITPSIEDDRTTSVHCDLENADSKLLPGTFLNASIAVSNALVETAPEDAIVKWENKYYVFTDLGNYHYKMIPVETGASLDGFTEIKTKNKLGSIVTKNAYAILMKMKNSGEE</sequence>
<comment type="caution">
    <text evidence="5">The sequence shown here is derived from an EMBL/GenBank/DDBJ whole genome shotgun (WGS) entry which is preliminary data.</text>
</comment>
<dbReference type="EMBL" id="QNQU01000023">
    <property type="protein sequence ID" value="RBQ03343.1"/>
    <property type="molecule type" value="Genomic_DNA"/>
</dbReference>
<dbReference type="PANTHER" id="PTHR30097:SF4">
    <property type="entry name" value="SLR6042 PROTEIN"/>
    <property type="match status" value="1"/>
</dbReference>
<evidence type="ECO:0000256" key="2">
    <source>
        <dbReference type="ARBA" id="ARBA00022448"/>
    </source>
</evidence>
<feature type="domain" description="CusB-like beta-barrel" evidence="4">
    <location>
        <begin position="233"/>
        <end position="303"/>
    </location>
</feature>
<evidence type="ECO:0000259" key="3">
    <source>
        <dbReference type="Pfam" id="PF25917"/>
    </source>
</evidence>
<keyword evidence="2" id="KW-0813">Transport</keyword>
<dbReference type="SUPFAM" id="SSF111369">
    <property type="entry name" value="HlyD-like secretion proteins"/>
    <property type="match status" value="1"/>
</dbReference>
<dbReference type="PROSITE" id="PS51257">
    <property type="entry name" value="PROKAR_LIPOPROTEIN"/>
    <property type="match status" value="1"/>
</dbReference>